<dbReference type="GO" id="GO:0008270">
    <property type="term" value="F:zinc ion binding"/>
    <property type="evidence" value="ECO:0007669"/>
    <property type="project" value="UniProtKB-KW"/>
</dbReference>
<dbReference type="Gene3D" id="3.10.310.50">
    <property type="match status" value="1"/>
</dbReference>
<dbReference type="InterPro" id="IPR001841">
    <property type="entry name" value="Znf_RING"/>
</dbReference>
<dbReference type="PANTHER" id="PTHR14991:SF0">
    <property type="entry name" value="RING FINGER PROTEIN 32"/>
    <property type="match status" value="1"/>
</dbReference>
<keyword evidence="6" id="KW-1185">Reference proteome</keyword>
<feature type="domain" description="RING-type" evidence="4">
    <location>
        <begin position="494"/>
        <end position="572"/>
    </location>
</feature>
<protein>
    <recommendedName>
        <fullName evidence="4">RING-type domain-containing protein</fullName>
    </recommendedName>
</protein>
<name>A0ABD3QKL5_9STRA</name>
<feature type="compositionally biased region" description="Low complexity" evidence="2">
    <location>
        <begin position="86"/>
        <end position="102"/>
    </location>
</feature>
<sequence>MRMSISHKTKSSAMSLLSMQLKGIVGILFNLILTPNHVLCQDVLTPFEQRVINQQSKYTSQRRLIYIPPPPITPFRGGLKTVQHDPPANASSSQQSSAPTSAWTPEQYPDPWTNPLACGGAATAPYRDYTIQPQLNSTNATTPRYIPDRDFMHWFDIPALGNDGQIIPDQEGFQQQKKLLFCDPDQLLDVDTLKNVALKLQAFAETFASDTLSLAEGGTFGSDEDATINSSEDGIADSSEGKVLTGHTSFNVINSINTLLHGKNTRRRQLRGIKTFSNTIDIDRDLEVWEEGSIKEPIEVGIALVKKIDLPAILRADSYFFYSDQDDMMNDAAQYFARYIHDTWYRHLMMQEQRISSPTNIVLIFISTSDKICYISSGTRIATILPWWRLEHVVQDMKPGLRKGQTGEALGIAIDELTQLLQQGPPSFIDRLDDFVERFGVVIAFTIFTFVFATWGECRDRRKRFFSAERMSRMNKSEKEKARRLQKEFQTKACPICLESFDTTNKQLYEDTPPEDPQKKKLKRVDSFGIPLIGTDKLPIKLLRCGHIFDSTCWKIWVDSGQGNPWVCPVCRQDVGRVKRHMANPGTPERTTVTENTNRHDGINRQEVDERRVSFARVPPVTPSMLLLPVGHTHPSYSSIQTLVSYGGTPFAPFSHPPLRRLYLRPASSPNVLNDIPTEETPLFAQETLVSEESDDY</sequence>
<dbReference type="InterPro" id="IPR042862">
    <property type="entry name" value="RNF32"/>
</dbReference>
<keyword evidence="1" id="KW-0479">Metal-binding</keyword>
<evidence type="ECO:0000313" key="5">
    <source>
        <dbReference type="EMBL" id="KAL3800717.1"/>
    </source>
</evidence>
<keyword evidence="3" id="KW-0812">Transmembrane</keyword>
<evidence type="ECO:0000259" key="4">
    <source>
        <dbReference type="PROSITE" id="PS50089"/>
    </source>
</evidence>
<evidence type="ECO:0000256" key="3">
    <source>
        <dbReference type="SAM" id="Phobius"/>
    </source>
</evidence>
<dbReference type="Gene3D" id="3.30.40.10">
    <property type="entry name" value="Zinc/RING finger domain, C3HC4 (zinc finger)"/>
    <property type="match status" value="1"/>
</dbReference>
<dbReference type="SUPFAM" id="SSF57850">
    <property type="entry name" value="RING/U-box"/>
    <property type="match status" value="1"/>
</dbReference>
<dbReference type="SMART" id="SM00184">
    <property type="entry name" value="RING"/>
    <property type="match status" value="1"/>
</dbReference>
<keyword evidence="3" id="KW-0472">Membrane</keyword>
<dbReference type="Proteomes" id="UP001530400">
    <property type="component" value="Unassembled WGS sequence"/>
</dbReference>
<dbReference type="AlphaFoldDB" id="A0ABD3QKL5"/>
<dbReference type="PANTHER" id="PTHR14991">
    <property type="entry name" value="RING FINGER PROTEIN 32"/>
    <property type="match status" value="1"/>
</dbReference>
<evidence type="ECO:0000256" key="1">
    <source>
        <dbReference type="PROSITE-ProRule" id="PRU00175"/>
    </source>
</evidence>
<comment type="caution">
    <text evidence="5">The sequence shown here is derived from an EMBL/GenBank/DDBJ whole genome shotgun (WGS) entry which is preliminary data.</text>
</comment>
<reference evidence="5 6" key="1">
    <citation type="submission" date="2024-10" db="EMBL/GenBank/DDBJ databases">
        <title>Updated reference genomes for cyclostephanoid diatoms.</title>
        <authorList>
            <person name="Roberts W.R."/>
            <person name="Alverson A.J."/>
        </authorList>
    </citation>
    <scope>NUCLEOTIDE SEQUENCE [LARGE SCALE GENOMIC DNA]</scope>
    <source>
        <strain evidence="5 6">AJA010-31</strain>
    </source>
</reference>
<accession>A0ABD3QKL5</accession>
<keyword evidence="1" id="KW-0862">Zinc</keyword>
<keyword evidence="1" id="KW-0863">Zinc-finger</keyword>
<feature type="region of interest" description="Disordered" evidence="2">
    <location>
        <begin position="76"/>
        <end position="106"/>
    </location>
</feature>
<evidence type="ECO:0000256" key="2">
    <source>
        <dbReference type="SAM" id="MobiDB-lite"/>
    </source>
</evidence>
<dbReference type="InterPro" id="IPR013083">
    <property type="entry name" value="Znf_RING/FYVE/PHD"/>
</dbReference>
<gene>
    <name evidence="5" type="ORF">ACHAWO_013259</name>
</gene>
<dbReference type="PROSITE" id="PS50089">
    <property type="entry name" value="ZF_RING_2"/>
    <property type="match status" value="1"/>
</dbReference>
<organism evidence="5 6">
    <name type="scientific">Cyclotella atomus</name>
    <dbReference type="NCBI Taxonomy" id="382360"/>
    <lineage>
        <taxon>Eukaryota</taxon>
        <taxon>Sar</taxon>
        <taxon>Stramenopiles</taxon>
        <taxon>Ochrophyta</taxon>
        <taxon>Bacillariophyta</taxon>
        <taxon>Coscinodiscophyceae</taxon>
        <taxon>Thalassiosirophycidae</taxon>
        <taxon>Stephanodiscales</taxon>
        <taxon>Stephanodiscaceae</taxon>
        <taxon>Cyclotella</taxon>
    </lineage>
</organism>
<proteinExistence type="predicted"/>
<dbReference type="EMBL" id="JALLPJ020000155">
    <property type="protein sequence ID" value="KAL3800717.1"/>
    <property type="molecule type" value="Genomic_DNA"/>
</dbReference>
<keyword evidence="3" id="KW-1133">Transmembrane helix</keyword>
<feature type="transmembrane region" description="Helical" evidence="3">
    <location>
        <begin position="435"/>
        <end position="455"/>
    </location>
</feature>
<evidence type="ECO:0000313" key="6">
    <source>
        <dbReference type="Proteomes" id="UP001530400"/>
    </source>
</evidence>